<evidence type="ECO:0000313" key="3">
    <source>
        <dbReference type="EMBL" id="RJL01198.1"/>
    </source>
</evidence>
<dbReference type="Pfam" id="PF08239">
    <property type="entry name" value="SH3_3"/>
    <property type="match status" value="1"/>
</dbReference>
<comment type="caution">
    <text evidence="3">The sequence shown here is derived from an EMBL/GenBank/DDBJ whole genome shotgun (WGS) entry which is preliminary data.</text>
</comment>
<dbReference type="PROSITE" id="PS51781">
    <property type="entry name" value="SH3B"/>
    <property type="match status" value="1"/>
</dbReference>
<protein>
    <submittedName>
        <fullName evidence="3">SH3 domain-containing protein</fullName>
    </submittedName>
</protein>
<evidence type="ECO:0000259" key="2">
    <source>
        <dbReference type="PROSITE" id="PS51781"/>
    </source>
</evidence>
<organism evidence="3 4">
    <name type="scientific">Paracoccus aestuarii</name>
    <dbReference type="NCBI Taxonomy" id="453842"/>
    <lineage>
        <taxon>Bacteria</taxon>
        <taxon>Pseudomonadati</taxon>
        <taxon>Pseudomonadota</taxon>
        <taxon>Alphaproteobacteria</taxon>
        <taxon>Rhodobacterales</taxon>
        <taxon>Paracoccaceae</taxon>
        <taxon>Paracoccus</taxon>
    </lineage>
</organism>
<dbReference type="SMART" id="SM00287">
    <property type="entry name" value="SH3b"/>
    <property type="match status" value="1"/>
</dbReference>
<reference evidence="3 4" key="1">
    <citation type="submission" date="2018-09" db="EMBL/GenBank/DDBJ databases">
        <title>Paracoccus onubensis nov. sp. a moderate halophilic bacterium isolated from Gruta de las Maravillas (Aracena, Spain).</title>
        <authorList>
            <person name="Jurado V."/>
            <person name="Gutierrez-Patricio S."/>
            <person name="Gonzalez-Pimentel J.L."/>
            <person name="Laiz L."/>
            <person name="Saiz-Jimenez C."/>
        </authorList>
    </citation>
    <scope>NUCLEOTIDE SEQUENCE [LARGE SCALE GENOMIC DNA]</scope>
    <source>
        <strain evidence="3 4">DSM 19484</strain>
    </source>
</reference>
<dbReference type="AlphaFoldDB" id="A0A418ZT41"/>
<dbReference type="InterPro" id="IPR003646">
    <property type="entry name" value="SH3-like_bac-type"/>
</dbReference>
<feature type="domain" description="SH3b" evidence="2">
    <location>
        <begin position="98"/>
        <end position="162"/>
    </location>
</feature>
<name>A0A418ZT41_9RHOB</name>
<dbReference type="Proteomes" id="UP000285530">
    <property type="component" value="Unassembled WGS sequence"/>
</dbReference>
<evidence type="ECO:0000313" key="4">
    <source>
        <dbReference type="Proteomes" id="UP000285530"/>
    </source>
</evidence>
<evidence type="ECO:0000256" key="1">
    <source>
        <dbReference type="SAM" id="MobiDB-lite"/>
    </source>
</evidence>
<gene>
    <name evidence="3" type="ORF">D3P06_12535</name>
</gene>
<proteinExistence type="predicted"/>
<keyword evidence="4" id="KW-1185">Reference proteome</keyword>
<dbReference type="OrthoDB" id="7433551at2"/>
<dbReference type="Gene3D" id="2.30.30.40">
    <property type="entry name" value="SH3 Domains"/>
    <property type="match status" value="1"/>
</dbReference>
<feature type="compositionally biased region" description="Low complexity" evidence="1">
    <location>
        <begin position="34"/>
        <end position="48"/>
    </location>
</feature>
<sequence>MMKLGLLMGVTLVGLFAVLQTYGGTDLRSDRRPAATQGQSSAAQDAGAPVLTPPVPDLPAGVIPAATQTQTIVERFPGPALQPSPEFGGAPVADADDGPVLYVTASRLNMRSGAGSGNPVVGALDGGSVVRPIGPADGDWVQVRTASGQEGYVSGQFLSPEAP</sequence>
<accession>A0A418ZT41</accession>
<dbReference type="EMBL" id="QZEV01000069">
    <property type="protein sequence ID" value="RJL01198.1"/>
    <property type="molecule type" value="Genomic_DNA"/>
</dbReference>
<feature type="region of interest" description="Disordered" evidence="1">
    <location>
        <begin position="26"/>
        <end position="61"/>
    </location>
</feature>
<dbReference type="RefSeq" id="WP_119886874.1">
    <property type="nucleotide sequence ID" value="NZ_CP067169.1"/>
</dbReference>